<dbReference type="GO" id="GO:0006269">
    <property type="term" value="P:DNA replication, synthesis of primer"/>
    <property type="evidence" value="ECO:0007669"/>
    <property type="project" value="UniProtKB-UniRule"/>
</dbReference>
<evidence type="ECO:0000256" key="3">
    <source>
        <dbReference type="ARBA" id="ARBA00022705"/>
    </source>
</evidence>
<keyword evidence="7 12" id="KW-0067">ATP-binding</keyword>
<keyword evidence="8 12" id="KW-0238">DNA-binding</keyword>
<protein>
    <recommendedName>
        <fullName evidence="11 12">Replicative DNA helicase</fullName>
        <ecNumber evidence="11 12">5.6.2.3</ecNumber>
    </recommendedName>
</protein>
<dbReference type="InterPro" id="IPR016136">
    <property type="entry name" value="DNA_helicase_N/primase_C"/>
</dbReference>
<dbReference type="Proteomes" id="UP000751518">
    <property type="component" value="Unassembled WGS sequence"/>
</dbReference>
<comment type="catalytic activity">
    <reaction evidence="10 12">
        <text>ATP + H2O = ADP + phosphate + H(+)</text>
        <dbReference type="Rhea" id="RHEA:13065"/>
        <dbReference type="ChEBI" id="CHEBI:15377"/>
        <dbReference type="ChEBI" id="CHEBI:15378"/>
        <dbReference type="ChEBI" id="CHEBI:30616"/>
        <dbReference type="ChEBI" id="CHEBI:43474"/>
        <dbReference type="ChEBI" id="CHEBI:456216"/>
        <dbReference type="EC" id="5.6.2.3"/>
    </reaction>
</comment>
<dbReference type="NCBIfam" id="NF004384">
    <property type="entry name" value="PRK05748.1"/>
    <property type="match status" value="1"/>
</dbReference>
<dbReference type="GO" id="GO:0005524">
    <property type="term" value="F:ATP binding"/>
    <property type="evidence" value="ECO:0007669"/>
    <property type="project" value="UniProtKB-UniRule"/>
</dbReference>
<evidence type="ECO:0000313" key="14">
    <source>
        <dbReference type="EMBL" id="MCA9391701.1"/>
    </source>
</evidence>
<sequence>MATDVKLPPQNIEAEQSVLGALLIDQDAVIKIADTLKPEHFYRGSHKKIYEAILSLYERREPADVVTVSGELLQQKILDEIGGEGYLAELVSQVPTAANIGSYANIVRDIALRRSLISVASELNEEAYGGGRSVRELLEEVESRIFSLSQINLTRHFVPIRETLMGSFDRLEELHKNKSGVRGVPTGFRDIDNKLSGLQDSNLVILAARPSMGKTSLALNISQYVTVHQQTPVGFFSLESSREELVDRLLASQSGVDYWKITTGNLNEDDFGKVGEAMGILADAPLFIDDTPGLSILEMRTKARRLKAEHDVKMIVVDYLQLAKSRNLENRVQEISEVSQGLKNIARELSCPVLALSQLSRQVEQRGENRPQLSDLRDSGSIEQDADVVMFIWKPAEDEKERPDQVKISIAKHRNGPTGEIDLVFRGEAARFYSMEKRREEE</sequence>
<dbReference type="InterPro" id="IPR027417">
    <property type="entry name" value="P-loop_NTPase"/>
</dbReference>
<dbReference type="PROSITE" id="PS51199">
    <property type="entry name" value="SF4_HELICASE"/>
    <property type="match status" value="1"/>
</dbReference>
<dbReference type="InterPro" id="IPR036185">
    <property type="entry name" value="DNA_heli_DnaB-like_N_sf"/>
</dbReference>
<evidence type="ECO:0000256" key="10">
    <source>
        <dbReference type="ARBA" id="ARBA00048954"/>
    </source>
</evidence>
<dbReference type="EC" id="5.6.2.3" evidence="11 12"/>
<feature type="domain" description="SF4 helicase" evidence="13">
    <location>
        <begin position="177"/>
        <end position="439"/>
    </location>
</feature>
<reference evidence="14" key="1">
    <citation type="submission" date="2020-04" db="EMBL/GenBank/DDBJ databases">
        <authorList>
            <person name="Zhang T."/>
        </authorList>
    </citation>
    <scope>NUCLEOTIDE SEQUENCE</scope>
    <source>
        <strain evidence="14">HKST-UBA03</strain>
    </source>
</reference>
<dbReference type="PANTHER" id="PTHR30153:SF2">
    <property type="entry name" value="REPLICATIVE DNA HELICASE"/>
    <property type="match status" value="1"/>
</dbReference>
<evidence type="ECO:0000256" key="1">
    <source>
        <dbReference type="ARBA" id="ARBA00008428"/>
    </source>
</evidence>
<reference evidence="14" key="2">
    <citation type="journal article" date="2021" name="Microbiome">
        <title>Successional dynamics and alternative stable states in a saline activated sludge microbial community over 9 years.</title>
        <authorList>
            <person name="Wang Y."/>
            <person name="Ye J."/>
            <person name="Ju F."/>
            <person name="Liu L."/>
            <person name="Boyd J.A."/>
            <person name="Deng Y."/>
            <person name="Parks D.H."/>
            <person name="Jiang X."/>
            <person name="Yin X."/>
            <person name="Woodcroft B.J."/>
            <person name="Tyson G.W."/>
            <person name="Hugenholtz P."/>
            <person name="Polz M.F."/>
            <person name="Zhang T."/>
        </authorList>
    </citation>
    <scope>NUCLEOTIDE SEQUENCE</scope>
    <source>
        <strain evidence="14">HKST-UBA03</strain>
    </source>
</reference>
<keyword evidence="5 12" id="KW-0378">Hydrolase</keyword>
<dbReference type="Pfam" id="PF00772">
    <property type="entry name" value="DnaB"/>
    <property type="match status" value="1"/>
</dbReference>
<dbReference type="GO" id="GO:0016787">
    <property type="term" value="F:hydrolase activity"/>
    <property type="evidence" value="ECO:0007669"/>
    <property type="project" value="UniProtKB-KW"/>
</dbReference>
<evidence type="ECO:0000256" key="5">
    <source>
        <dbReference type="ARBA" id="ARBA00022801"/>
    </source>
</evidence>
<dbReference type="EMBL" id="JAGQKZ010000003">
    <property type="protein sequence ID" value="MCA9391701.1"/>
    <property type="molecule type" value="Genomic_DNA"/>
</dbReference>
<comment type="function">
    <text evidence="12">The main replicative DNA helicase, it participates in initiation and elongation during chromosome replication. Travels ahead of the DNA replisome, separating dsDNA into templates for DNA synthesis. A processive ATP-dependent 5'-3' DNA helicase it has DNA-dependent ATPase activity.</text>
</comment>
<dbReference type="InterPro" id="IPR007692">
    <property type="entry name" value="DNA_helicase_DnaB"/>
</dbReference>
<dbReference type="Gene3D" id="3.40.50.300">
    <property type="entry name" value="P-loop containing nucleotide triphosphate hydrolases"/>
    <property type="match status" value="1"/>
</dbReference>
<evidence type="ECO:0000256" key="11">
    <source>
        <dbReference type="NCBIfam" id="TIGR00665"/>
    </source>
</evidence>
<dbReference type="GO" id="GO:1990077">
    <property type="term" value="C:primosome complex"/>
    <property type="evidence" value="ECO:0007669"/>
    <property type="project" value="UniProtKB-UniRule"/>
</dbReference>
<dbReference type="FunFam" id="1.10.860.10:FF:000001">
    <property type="entry name" value="Replicative DNA helicase"/>
    <property type="match status" value="1"/>
</dbReference>
<dbReference type="GO" id="GO:0005829">
    <property type="term" value="C:cytosol"/>
    <property type="evidence" value="ECO:0007669"/>
    <property type="project" value="TreeGrafter"/>
</dbReference>
<evidence type="ECO:0000256" key="12">
    <source>
        <dbReference type="RuleBase" id="RU362085"/>
    </source>
</evidence>
<dbReference type="SUPFAM" id="SSF52540">
    <property type="entry name" value="P-loop containing nucleoside triphosphate hydrolases"/>
    <property type="match status" value="1"/>
</dbReference>
<dbReference type="GO" id="GO:0043139">
    <property type="term" value="F:5'-3' DNA helicase activity"/>
    <property type="evidence" value="ECO:0007669"/>
    <property type="project" value="UniProtKB-EC"/>
</dbReference>
<keyword evidence="4 12" id="KW-0547">Nucleotide-binding</keyword>
<evidence type="ECO:0000313" key="15">
    <source>
        <dbReference type="Proteomes" id="UP000751518"/>
    </source>
</evidence>
<evidence type="ECO:0000256" key="2">
    <source>
        <dbReference type="ARBA" id="ARBA00022515"/>
    </source>
</evidence>
<keyword evidence="9" id="KW-0413">Isomerase</keyword>
<evidence type="ECO:0000256" key="6">
    <source>
        <dbReference type="ARBA" id="ARBA00022806"/>
    </source>
</evidence>
<keyword evidence="3 12" id="KW-0235">DNA replication</keyword>
<keyword evidence="6 12" id="KW-0347">Helicase</keyword>
<organism evidence="14 15">
    <name type="scientific">candidate division WWE3 bacterium</name>
    <dbReference type="NCBI Taxonomy" id="2053526"/>
    <lineage>
        <taxon>Bacteria</taxon>
        <taxon>Katanobacteria</taxon>
    </lineage>
</organism>
<keyword evidence="2 12" id="KW-0639">Primosome</keyword>
<name>A0A955LKT9_UNCKA</name>
<accession>A0A955LKT9</accession>
<evidence type="ECO:0000256" key="4">
    <source>
        <dbReference type="ARBA" id="ARBA00022741"/>
    </source>
</evidence>
<dbReference type="InterPro" id="IPR007693">
    <property type="entry name" value="DNA_helicase_DnaB-like_N"/>
</dbReference>
<dbReference type="PANTHER" id="PTHR30153">
    <property type="entry name" value="REPLICATIVE DNA HELICASE DNAB"/>
    <property type="match status" value="1"/>
</dbReference>
<evidence type="ECO:0000259" key="13">
    <source>
        <dbReference type="PROSITE" id="PS51199"/>
    </source>
</evidence>
<proteinExistence type="inferred from homology"/>
<dbReference type="NCBIfam" id="TIGR00665">
    <property type="entry name" value="DnaB"/>
    <property type="match status" value="1"/>
</dbReference>
<evidence type="ECO:0000256" key="7">
    <source>
        <dbReference type="ARBA" id="ARBA00022840"/>
    </source>
</evidence>
<evidence type="ECO:0000256" key="9">
    <source>
        <dbReference type="ARBA" id="ARBA00023235"/>
    </source>
</evidence>
<gene>
    <name evidence="14" type="primary">dnaB</name>
    <name evidence="14" type="ORF">KC614_00665</name>
</gene>
<dbReference type="Pfam" id="PF03796">
    <property type="entry name" value="DnaB_C"/>
    <property type="match status" value="1"/>
</dbReference>
<dbReference type="InterPro" id="IPR007694">
    <property type="entry name" value="DNA_helicase_DnaB-like_C"/>
</dbReference>
<dbReference type="SUPFAM" id="SSF48024">
    <property type="entry name" value="N-terminal domain of DnaB helicase"/>
    <property type="match status" value="1"/>
</dbReference>
<comment type="caution">
    <text evidence="14">The sequence shown here is derived from an EMBL/GenBank/DDBJ whole genome shotgun (WGS) entry which is preliminary data.</text>
</comment>
<comment type="similarity">
    <text evidence="1 12">Belongs to the helicase family. DnaB subfamily.</text>
</comment>
<dbReference type="CDD" id="cd00984">
    <property type="entry name" value="DnaB_C"/>
    <property type="match status" value="1"/>
</dbReference>
<evidence type="ECO:0000256" key="8">
    <source>
        <dbReference type="ARBA" id="ARBA00023125"/>
    </source>
</evidence>
<dbReference type="Gene3D" id="1.10.860.10">
    <property type="entry name" value="DNAb Helicase, Chain A"/>
    <property type="match status" value="1"/>
</dbReference>
<dbReference type="GO" id="GO:0003677">
    <property type="term" value="F:DNA binding"/>
    <property type="evidence" value="ECO:0007669"/>
    <property type="project" value="UniProtKB-UniRule"/>
</dbReference>
<dbReference type="AlphaFoldDB" id="A0A955LKT9"/>